<dbReference type="FunFam" id="1.20.1510.10:FF:000005">
    <property type="entry name" value="Putative Cation diffusion facilitator 1"/>
    <property type="match status" value="1"/>
</dbReference>
<dbReference type="GO" id="GO:0016020">
    <property type="term" value="C:membrane"/>
    <property type="evidence" value="ECO:0007669"/>
    <property type="project" value="UniProtKB-SubCell"/>
</dbReference>
<dbReference type="AlphaFoldDB" id="A0A8K0NSL7"/>
<feature type="compositionally biased region" description="Low complexity" evidence="6">
    <location>
        <begin position="1"/>
        <end position="10"/>
    </location>
</feature>
<feature type="compositionally biased region" description="Basic and acidic residues" evidence="6">
    <location>
        <begin position="513"/>
        <end position="533"/>
    </location>
</feature>
<evidence type="ECO:0000256" key="5">
    <source>
        <dbReference type="ARBA" id="ARBA00023136"/>
    </source>
</evidence>
<dbReference type="SUPFAM" id="SSF160240">
    <property type="entry name" value="Cation efflux protein cytoplasmic domain-like"/>
    <property type="match status" value="1"/>
</dbReference>
<gene>
    <name evidence="9" type="ORF">FFLO_01491</name>
</gene>
<feature type="domain" description="Cation efflux protein transmembrane" evidence="8">
    <location>
        <begin position="225"/>
        <end position="418"/>
    </location>
</feature>
<accession>A0A8K0NSL7</accession>
<feature type="transmembrane region" description="Helical" evidence="7">
    <location>
        <begin position="221"/>
        <end position="243"/>
    </location>
</feature>
<evidence type="ECO:0000256" key="3">
    <source>
        <dbReference type="ARBA" id="ARBA00022692"/>
    </source>
</evidence>
<dbReference type="SUPFAM" id="SSF161111">
    <property type="entry name" value="Cation efflux protein transmembrane domain-like"/>
    <property type="match status" value="1"/>
</dbReference>
<name>A0A8K0NSL7_9TREE</name>
<feature type="compositionally biased region" description="Basic and acidic residues" evidence="6">
    <location>
        <begin position="14"/>
        <end position="24"/>
    </location>
</feature>
<dbReference type="PANTHER" id="PTHR43840">
    <property type="entry name" value="MITOCHONDRIAL METAL TRANSPORTER 1-RELATED"/>
    <property type="match status" value="1"/>
</dbReference>
<keyword evidence="5 7" id="KW-0472">Membrane</keyword>
<feature type="compositionally biased region" description="Basic and acidic residues" evidence="6">
    <location>
        <begin position="173"/>
        <end position="193"/>
    </location>
</feature>
<dbReference type="Pfam" id="PF01545">
    <property type="entry name" value="Cation_efflux"/>
    <property type="match status" value="1"/>
</dbReference>
<dbReference type="Gene3D" id="3.30.70.1350">
    <property type="entry name" value="Cation efflux protein, cytoplasmic domain"/>
    <property type="match status" value="1"/>
</dbReference>
<evidence type="ECO:0000256" key="6">
    <source>
        <dbReference type="SAM" id="MobiDB-lite"/>
    </source>
</evidence>
<feature type="transmembrane region" description="Helical" evidence="7">
    <location>
        <begin position="330"/>
        <end position="350"/>
    </location>
</feature>
<dbReference type="InterPro" id="IPR036837">
    <property type="entry name" value="Cation_efflux_CTD_sf"/>
</dbReference>
<keyword evidence="2" id="KW-0813">Transport</keyword>
<evidence type="ECO:0000256" key="7">
    <source>
        <dbReference type="SAM" id="Phobius"/>
    </source>
</evidence>
<dbReference type="PANTHER" id="PTHR43840:SF4">
    <property type="entry name" value="CDF DIVALENT METAL CATION TRANSPORTER (EUROFUNG)"/>
    <property type="match status" value="1"/>
</dbReference>
<keyword evidence="10" id="KW-1185">Reference proteome</keyword>
<dbReference type="Proteomes" id="UP000812966">
    <property type="component" value="Unassembled WGS sequence"/>
</dbReference>
<feature type="region of interest" description="Disordered" evidence="6">
    <location>
        <begin position="1"/>
        <end position="39"/>
    </location>
</feature>
<comment type="caution">
    <text evidence="9">The sequence shown here is derived from an EMBL/GenBank/DDBJ whole genome shotgun (WGS) entry which is preliminary data.</text>
</comment>
<dbReference type="Gene3D" id="1.20.1510.10">
    <property type="entry name" value="Cation efflux protein transmembrane domain"/>
    <property type="match status" value="1"/>
</dbReference>
<dbReference type="InterPro" id="IPR058533">
    <property type="entry name" value="Cation_efflux_TM"/>
</dbReference>
<dbReference type="OrthoDB" id="78296at2759"/>
<comment type="subcellular location">
    <subcellularLocation>
        <location evidence="1">Membrane</location>
        <topology evidence="1">Multi-pass membrane protein</topology>
    </subcellularLocation>
</comment>
<proteinExistence type="predicted"/>
<evidence type="ECO:0000313" key="9">
    <source>
        <dbReference type="EMBL" id="KAG7563059.1"/>
    </source>
</evidence>
<dbReference type="GO" id="GO:0008324">
    <property type="term" value="F:monoatomic cation transmembrane transporter activity"/>
    <property type="evidence" value="ECO:0007669"/>
    <property type="project" value="InterPro"/>
</dbReference>
<evidence type="ECO:0000256" key="1">
    <source>
        <dbReference type="ARBA" id="ARBA00004141"/>
    </source>
</evidence>
<keyword evidence="4 7" id="KW-1133">Transmembrane helix</keyword>
<dbReference type="GO" id="GO:0098771">
    <property type="term" value="P:inorganic ion homeostasis"/>
    <property type="evidence" value="ECO:0007669"/>
    <property type="project" value="UniProtKB-ARBA"/>
</dbReference>
<feature type="region of interest" description="Disordered" evidence="6">
    <location>
        <begin position="167"/>
        <end position="193"/>
    </location>
</feature>
<evidence type="ECO:0000313" key="10">
    <source>
        <dbReference type="Proteomes" id="UP000812966"/>
    </source>
</evidence>
<dbReference type="InterPro" id="IPR027469">
    <property type="entry name" value="Cation_efflux_TMD_sf"/>
</dbReference>
<feature type="transmembrane region" description="Helical" evidence="7">
    <location>
        <begin position="249"/>
        <end position="272"/>
    </location>
</feature>
<dbReference type="EMBL" id="JABELV010000021">
    <property type="protein sequence ID" value="KAG7563059.1"/>
    <property type="molecule type" value="Genomic_DNA"/>
</dbReference>
<feature type="transmembrane region" description="Helical" evidence="7">
    <location>
        <begin position="292"/>
        <end position="310"/>
    </location>
</feature>
<dbReference type="InterPro" id="IPR050291">
    <property type="entry name" value="CDF_Transporter"/>
</dbReference>
<evidence type="ECO:0000256" key="4">
    <source>
        <dbReference type="ARBA" id="ARBA00022989"/>
    </source>
</evidence>
<dbReference type="GO" id="GO:0030003">
    <property type="term" value="P:intracellular monoatomic cation homeostasis"/>
    <property type="evidence" value="ECO:0007669"/>
    <property type="project" value="UniProtKB-ARBA"/>
</dbReference>
<keyword evidence="3 7" id="KW-0812">Transmembrane</keyword>
<reference evidence="9" key="1">
    <citation type="submission" date="2020-04" db="EMBL/GenBank/DDBJ databases">
        <title>Analysis of mating type loci in Filobasidium floriforme.</title>
        <authorList>
            <person name="Nowrousian M."/>
        </authorList>
    </citation>
    <scope>NUCLEOTIDE SEQUENCE</scope>
    <source>
        <strain evidence="9">CBS 6242</strain>
    </source>
</reference>
<sequence length="533" mass="59293">MSSYSESSSYGARRSFDIPHEGHLHRSSSSTTIHDSPSRKYGGVIGQLATYGTLNGPRVKHALDSDLDLAGLVDGERLGDTFEGLPVEEEQIKKFPKKLRPYYENMSRIRDHYQEVDELLSSALPSTIAEAFRPNQITVRVEDDADYTFPQRGRGHSAPVIIVQKHSGSVSEVKTKRGNSRDRSRSRARSERIEPIDLAEDEPLLPASQEREEKREKRNSLALNVNFGVNIILLLAKGLAVLSSSSVSLVASFVDAFLDFISTLIIFVSNVAMGHKGDRHKYPAGKKRFEPLGVLIFSVTMIASFVQVFIESFQRVLAARKGDVEVAELSWFGIGTMVATIVIKGIIWFWCSSMPSTAIRALAQDAENDVFFNIMSLGFPWLGGLLKWNLLDPIGGMVLSSYIIWQWCLTLHENFTNLSGKAADGGEVTRILYLVSRFKPVLQISYCEIYHIGDELIAEVDVVLPQTSTLHYAHDATETLQGLIESLEGVARAYVHADYSSENPAQHKVASSEVKKTKPENGVRRMSTVEETR</sequence>
<organism evidence="9 10">
    <name type="scientific">Filobasidium floriforme</name>
    <dbReference type="NCBI Taxonomy" id="5210"/>
    <lineage>
        <taxon>Eukaryota</taxon>
        <taxon>Fungi</taxon>
        <taxon>Dikarya</taxon>
        <taxon>Basidiomycota</taxon>
        <taxon>Agaricomycotina</taxon>
        <taxon>Tremellomycetes</taxon>
        <taxon>Filobasidiales</taxon>
        <taxon>Filobasidiaceae</taxon>
        <taxon>Filobasidium</taxon>
    </lineage>
</organism>
<feature type="region of interest" description="Disordered" evidence="6">
    <location>
        <begin position="504"/>
        <end position="533"/>
    </location>
</feature>
<evidence type="ECO:0000259" key="8">
    <source>
        <dbReference type="Pfam" id="PF01545"/>
    </source>
</evidence>
<protein>
    <recommendedName>
        <fullName evidence="8">Cation efflux protein transmembrane domain-containing protein</fullName>
    </recommendedName>
</protein>
<evidence type="ECO:0000256" key="2">
    <source>
        <dbReference type="ARBA" id="ARBA00022448"/>
    </source>
</evidence>